<feature type="region of interest" description="Disordered" evidence="1">
    <location>
        <begin position="572"/>
        <end position="594"/>
    </location>
</feature>
<evidence type="ECO:0000313" key="3">
    <source>
        <dbReference type="EMBL" id="MBY85821.1"/>
    </source>
</evidence>
<gene>
    <name evidence="3" type="primary">PGBD3_16</name>
    <name evidence="5" type="synonym">LOC112687007</name>
    <name evidence="3" type="ORF">g.151672</name>
</gene>
<dbReference type="OrthoDB" id="6599907at2759"/>
<dbReference type="PANTHER" id="PTHR46599">
    <property type="entry name" value="PIGGYBAC TRANSPOSABLE ELEMENT-DERIVED PROTEIN 4"/>
    <property type="match status" value="1"/>
</dbReference>
<evidence type="ECO:0000259" key="2">
    <source>
        <dbReference type="Pfam" id="PF13843"/>
    </source>
</evidence>
<dbReference type="AlphaFoldDB" id="A0A2S2R733"/>
<feature type="compositionally biased region" description="Acidic residues" evidence="1">
    <location>
        <begin position="7"/>
        <end position="35"/>
    </location>
</feature>
<organism evidence="3">
    <name type="scientific">Sipha flava</name>
    <name type="common">yellow sugarcane aphid</name>
    <dbReference type="NCBI Taxonomy" id="143950"/>
    <lineage>
        <taxon>Eukaryota</taxon>
        <taxon>Metazoa</taxon>
        <taxon>Ecdysozoa</taxon>
        <taxon>Arthropoda</taxon>
        <taxon>Hexapoda</taxon>
        <taxon>Insecta</taxon>
        <taxon>Pterygota</taxon>
        <taxon>Neoptera</taxon>
        <taxon>Paraneoptera</taxon>
        <taxon>Hemiptera</taxon>
        <taxon>Sternorrhyncha</taxon>
        <taxon>Aphidomorpha</taxon>
        <taxon>Aphidoidea</taxon>
        <taxon>Aphididae</taxon>
        <taxon>Sipha</taxon>
    </lineage>
</organism>
<keyword evidence="4" id="KW-1185">Reference proteome</keyword>
<dbReference type="Proteomes" id="UP000694846">
    <property type="component" value="Unplaced"/>
</dbReference>
<dbReference type="EMBL" id="GGMS01016618">
    <property type="protein sequence ID" value="MBY85821.1"/>
    <property type="molecule type" value="Transcribed_RNA"/>
</dbReference>
<feature type="domain" description="PiggyBac transposable element-derived protein" evidence="2">
    <location>
        <begin position="188"/>
        <end position="540"/>
    </location>
</feature>
<feature type="compositionally biased region" description="Polar residues" evidence="1">
    <location>
        <begin position="89"/>
        <end position="100"/>
    </location>
</feature>
<dbReference type="RefSeq" id="XP_025415297.1">
    <property type="nucleotide sequence ID" value="XM_025559512.1"/>
</dbReference>
<dbReference type="PANTHER" id="PTHR46599:SF3">
    <property type="entry name" value="PIGGYBAC TRANSPOSABLE ELEMENT-DERIVED PROTEIN 4"/>
    <property type="match status" value="1"/>
</dbReference>
<dbReference type="InterPro" id="IPR029526">
    <property type="entry name" value="PGBD"/>
</dbReference>
<sequence>MSKKDQDIEEWLLMDVPDDPESEDEYNLDDGDTDEQAQQEVIELSNFFLQSTCKTGENDEEPLITDNSDVIIFDFPEFDFSHQTEDVSLKTTNTPSSSRTLRPRVSNSNNLSNTSISGHVKPDNTQTPKHIDNNIIELAVNNTFDNTPDPVVVNRQWRKKNEITAALPDFEKSLGYNQVMFGDCKTATDIFLKLINPIIENILDQSNLYATQKNKNLNLHENELLSFFGINFCMGYHKLPSYKHYWKGAKDLNVPAISEVMTRDRFVEILSNIHVNNNENIPQNNKDKLFKLRPMIDSLNQIFLKSSSGTRELSVDESMIKFKGRSTLKQYNPMKPIKRGYKLWCIADQNGYIMKFSVYQGKNETLEKQFENTNLGERIVLQLTKPFWNESRLVFFDNYFTTIPLLEKLKTQHTLACGTIRQNRKGMPQNFKKDSEIPRGEFDYRFSTSGIGIFKWKDNKVVHIASNYHGNEKIFVDRTMKDGSRLSISCPNPIKDYNKYMGGVDHADRLRALYNVDRKSKKWWLRIFWGLLDITFVNAYVIYCEMFEKTDVFDFRRSVALGLMTARNTPSRKSISLKRSAPQTPSNRRKKTLSNSKDVRLGNRGIHWPSFGIKRGRCELCSVRGVESRPLSSCNHCRVFLCCNERKNCFVEYHQVDIE</sequence>
<feature type="compositionally biased region" description="Low complexity" evidence="1">
    <location>
        <begin position="106"/>
        <end position="117"/>
    </location>
</feature>
<proteinExistence type="predicted"/>
<accession>A0A2S2R733</accession>
<evidence type="ECO:0000313" key="4">
    <source>
        <dbReference type="Proteomes" id="UP000694846"/>
    </source>
</evidence>
<evidence type="ECO:0000313" key="5">
    <source>
        <dbReference type="RefSeq" id="XP_025415297.1"/>
    </source>
</evidence>
<reference evidence="5" key="2">
    <citation type="submission" date="2025-04" db="UniProtKB">
        <authorList>
            <consortium name="RefSeq"/>
        </authorList>
    </citation>
    <scope>IDENTIFICATION</scope>
    <source>
        <tissue evidence="5">Whole body</tissue>
    </source>
</reference>
<evidence type="ECO:0000256" key="1">
    <source>
        <dbReference type="SAM" id="MobiDB-lite"/>
    </source>
</evidence>
<feature type="region of interest" description="Disordered" evidence="1">
    <location>
        <begin position="1"/>
        <end position="35"/>
    </location>
</feature>
<feature type="region of interest" description="Disordered" evidence="1">
    <location>
        <begin position="87"/>
        <end position="127"/>
    </location>
</feature>
<dbReference type="Pfam" id="PF13843">
    <property type="entry name" value="DDE_Tnp_1_7"/>
    <property type="match status" value="1"/>
</dbReference>
<protein>
    <submittedName>
        <fullName evidence="3 5">PiggyBac transposable element-derived protein 3</fullName>
    </submittedName>
</protein>
<name>A0A2S2R733_9HEMI</name>
<reference evidence="3" key="1">
    <citation type="submission" date="2018-04" db="EMBL/GenBank/DDBJ databases">
        <title>Transcriptome assembly of Sipha flava.</title>
        <authorList>
            <person name="Scully E.D."/>
            <person name="Geib S.M."/>
            <person name="Palmer N.A."/>
            <person name="Koch K."/>
            <person name="Bradshaw J."/>
            <person name="Heng-Moss T."/>
            <person name="Sarath G."/>
        </authorList>
    </citation>
    <scope>NUCLEOTIDE SEQUENCE</scope>
</reference>